<proteinExistence type="predicted"/>
<keyword evidence="8" id="KW-0378">Hydrolase</keyword>
<dbReference type="GO" id="GO:0016887">
    <property type="term" value="F:ATP hydrolysis activity"/>
    <property type="evidence" value="ECO:0007669"/>
    <property type="project" value="InterPro"/>
</dbReference>
<comment type="function">
    <text evidence="6">Part of the ABC transporter complex HmuTUV involved in hemin import. Responsible for energy coupling to the transport system.</text>
</comment>
<dbReference type="GO" id="GO:0005524">
    <property type="term" value="F:ATP binding"/>
    <property type="evidence" value="ECO:0007669"/>
    <property type="project" value="UniProtKB-KW"/>
</dbReference>
<name>A0A2X1UY84_9BURK</name>
<dbReference type="SMART" id="SM00382">
    <property type="entry name" value="AAA"/>
    <property type="match status" value="1"/>
</dbReference>
<keyword evidence="5" id="KW-1278">Translocase</keyword>
<keyword evidence="4 8" id="KW-0067">ATP-binding</keyword>
<evidence type="ECO:0000313" key="9">
    <source>
        <dbReference type="Proteomes" id="UP000250242"/>
    </source>
</evidence>
<dbReference type="RefSeq" id="WP_052043605.1">
    <property type="nucleotide sequence ID" value="NZ_UATH01000001.1"/>
</dbReference>
<evidence type="ECO:0000256" key="4">
    <source>
        <dbReference type="ARBA" id="ARBA00022840"/>
    </source>
</evidence>
<feature type="domain" description="ABC transporter" evidence="7">
    <location>
        <begin position="5"/>
        <end position="250"/>
    </location>
</feature>
<keyword evidence="2" id="KW-0472">Membrane</keyword>
<dbReference type="InterPro" id="IPR027417">
    <property type="entry name" value="P-loop_NTPase"/>
</dbReference>
<evidence type="ECO:0000256" key="6">
    <source>
        <dbReference type="ARBA" id="ARBA00037066"/>
    </source>
</evidence>
<accession>A0A2X1UY84</accession>
<organism evidence="8 9">
    <name type="scientific">Oligella urethralis</name>
    <dbReference type="NCBI Taxonomy" id="90245"/>
    <lineage>
        <taxon>Bacteria</taxon>
        <taxon>Pseudomonadati</taxon>
        <taxon>Pseudomonadota</taxon>
        <taxon>Betaproteobacteria</taxon>
        <taxon>Burkholderiales</taxon>
        <taxon>Alcaligenaceae</taxon>
        <taxon>Oligella</taxon>
    </lineage>
</organism>
<dbReference type="PANTHER" id="PTHR42794">
    <property type="entry name" value="HEMIN IMPORT ATP-BINDING PROTEIN HMUV"/>
    <property type="match status" value="1"/>
</dbReference>
<evidence type="ECO:0000313" key="8">
    <source>
        <dbReference type="EMBL" id="SPY09321.1"/>
    </source>
</evidence>
<dbReference type="CDD" id="cd03214">
    <property type="entry name" value="ABC_Iron-Siderophores_B12_Hemin"/>
    <property type="match status" value="1"/>
</dbReference>
<dbReference type="InterPro" id="IPR003593">
    <property type="entry name" value="AAA+_ATPase"/>
</dbReference>
<evidence type="ECO:0000259" key="7">
    <source>
        <dbReference type="PROSITE" id="PS50893"/>
    </source>
</evidence>
<reference evidence="8 9" key="1">
    <citation type="submission" date="2018-06" db="EMBL/GenBank/DDBJ databases">
        <authorList>
            <consortium name="Pathogen Informatics"/>
            <person name="Doyle S."/>
        </authorList>
    </citation>
    <scope>NUCLEOTIDE SEQUENCE [LARGE SCALE GENOMIC DNA]</scope>
    <source>
        <strain evidence="8 9">NCTC11009</strain>
    </source>
</reference>
<protein>
    <submittedName>
        <fullName evidence="8">Hemin import ATP-binding protein HmuV</fullName>
        <ecNumber evidence="8">3.6.3.-</ecNumber>
    </submittedName>
</protein>
<keyword evidence="1" id="KW-0813">Transport</keyword>
<keyword evidence="3" id="KW-0547">Nucleotide-binding</keyword>
<gene>
    <name evidence="8" type="primary">hmuV</name>
    <name evidence="8" type="ORF">NCTC11009_02586</name>
</gene>
<dbReference type="EC" id="3.6.3.-" evidence="8"/>
<sequence>MTPIISAQNLGVQVGMKHPRSLLRDVSISIRAGQLTTIMGPNGAGKTTLLNLLNGDNRPDTGLVLFKQKALADINRLALAKQRAVLPQLDHVPFSISVMQIIEMGREPYRDTASRHDNASVIRQIIEWMELEDMLERNYSSLSGGEQHRVQIARTLAQVCRDSDFNLQGQVLFLDEPTNHLDIRHQYALMLLLKQLQAKGLTIIVVIHDINLSLQFSDQIILLKNGLLMGQYTPEQLVQCDALSHAYDINIRAAWHDKFERYLIAPQMQT</sequence>
<dbReference type="EMBL" id="UATH01000001">
    <property type="protein sequence ID" value="SPY09321.1"/>
    <property type="molecule type" value="Genomic_DNA"/>
</dbReference>
<dbReference type="PANTHER" id="PTHR42794:SF1">
    <property type="entry name" value="HEMIN IMPORT ATP-BINDING PROTEIN HMUV"/>
    <property type="match status" value="1"/>
</dbReference>
<dbReference type="SUPFAM" id="SSF52540">
    <property type="entry name" value="P-loop containing nucleoside triphosphate hydrolases"/>
    <property type="match status" value="1"/>
</dbReference>
<dbReference type="AlphaFoldDB" id="A0A2X1UY84"/>
<dbReference type="Pfam" id="PF00005">
    <property type="entry name" value="ABC_tran"/>
    <property type="match status" value="1"/>
</dbReference>
<evidence type="ECO:0000256" key="2">
    <source>
        <dbReference type="ARBA" id="ARBA00022475"/>
    </source>
</evidence>
<keyword evidence="2" id="KW-1003">Cell membrane</keyword>
<dbReference type="InterPro" id="IPR003439">
    <property type="entry name" value="ABC_transporter-like_ATP-bd"/>
</dbReference>
<dbReference type="PROSITE" id="PS50893">
    <property type="entry name" value="ABC_TRANSPORTER_2"/>
    <property type="match status" value="1"/>
</dbReference>
<evidence type="ECO:0000256" key="5">
    <source>
        <dbReference type="ARBA" id="ARBA00022967"/>
    </source>
</evidence>
<dbReference type="Gene3D" id="3.40.50.300">
    <property type="entry name" value="P-loop containing nucleotide triphosphate hydrolases"/>
    <property type="match status" value="1"/>
</dbReference>
<evidence type="ECO:0000256" key="1">
    <source>
        <dbReference type="ARBA" id="ARBA00022448"/>
    </source>
</evidence>
<evidence type="ECO:0000256" key="3">
    <source>
        <dbReference type="ARBA" id="ARBA00022741"/>
    </source>
</evidence>
<dbReference type="Proteomes" id="UP000250242">
    <property type="component" value="Unassembled WGS sequence"/>
</dbReference>